<evidence type="ECO:0000313" key="1">
    <source>
        <dbReference type="EMBL" id="JAH96465.1"/>
    </source>
</evidence>
<reference evidence="1" key="2">
    <citation type="journal article" date="2015" name="Fish Shellfish Immunol.">
        <title>Early steps in the European eel (Anguilla anguilla)-Vibrio vulnificus interaction in the gills: Role of the RtxA13 toxin.</title>
        <authorList>
            <person name="Callol A."/>
            <person name="Pajuelo D."/>
            <person name="Ebbesson L."/>
            <person name="Teles M."/>
            <person name="MacKenzie S."/>
            <person name="Amaro C."/>
        </authorList>
    </citation>
    <scope>NUCLEOTIDE SEQUENCE</scope>
</reference>
<protein>
    <submittedName>
        <fullName evidence="1">Uncharacterized protein</fullName>
    </submittedName>
</protein>
<dbReference type="AlphaFoldDB" id="A0A0E9X3K5"/>
<name>A0A0E9X3K5_ANGAN</name>
<sequence>MHKYMNKKKETGPNYGSPRGLDFKRIKWTDILSFHLGRQDHHETLYLFSFFLPFPVEVEYSVYRK</sequence>
<accession>A0A0E9X3K5</accession>
<organism evidence="1">
    <name type="scientific">Anguilla anguilla</name>
    <name type="common">European freshwater eel</name>
    <name type="synonym">Muraena anguilla</name>
    <dbReference type="NCBI Taxonomy" id="7936"/>
    <lineage>
        <taxon>Eukaryota</taxon>
        <taxon>Metazoa</taxon>
        <taxon>Chordata</taxon>
        <taxon>Craniata</taxon>
        <taxon>Vertebrata</taxon>
        <taxon>Euteleostomi</taxon>
        <taxon>Actinopterygii</taxon>
        <taxon>Neopterygii</taxon>
        <taxon>Teleostei</taxon>
        <taxon>Anguilliformes</taxon>
        <taxon>Anguillidae</taxon>
        <taxon>Anguilla</taxon>
    </lineage>
</organism>
<reference evidence="1" key="1">
    <citation type="submission" date="2014-11" db="EMBL/GenBank/DDBJ databases">
        <authorList>
            <person name="Amaro Gonzalez C."/>
        </authorList>
    </citation>
    <scope>NUCLEOTIDE SEQUENCE</scope>
</reference>
<dbReference type="EMBL" id="GBXM01012112">
    <property type="protein sequence ID" value="JAH96465.1"/>
    <property type="molecule type" value="Transcribed_RNA"/>
</dbReference>
<proteinExistence type="predicted"/>